<dbReference type="PANTHER" id="PTHR15350:SF5">
    <property type="entry name" value="COP9 SIGNALOSOME COMPLEX SUBUNIT 7"/>
    <property type="match status" value="1"/>
</dbReference>
<keyword evidence="9" id="KW-1185">Reference proteome</keyword>
<evidence type="ECO:0000313" key="9">
    <source>
        <dbReference type="Proteomes" id="UP001208570"/>
    </source>
</evidence>
<evidence type="ECO:0000256" key="4">
    <source>
        <dbReference type="ARBA" id="ARBA00022490"/>
    </source>
</evidence>
<dbReference type="InterPro" id="IPR041481">
    <property type="entry name" value="CSN7_helixI"/>
</dbReference>
<dbReference type="GO" id="GO:0010387">
    <property type="term" value="P:COP9 signalosome assembly"/>
    <property type="evidence" value="ECO:0007669"/>
    <property type="project" value="InterPro"/>
</dbReference>
<dbReference type="PANTHER" id="PTHR15350">
    <property type="entry name" value="COP9 SIGNALOSOME COMPLEX SUBUNIT 7/DENDRITIC CELL PROTEIN GA17"/>
    <property type="match status" value="1"/>
</dbReference>
<dbReference type="AlphaFoldDB" id="A0AAD9MWP9"/>
<comment type="similarity">
    <text evidence="3">Belongs to the CSN7/EIF3M family. CSN7 subfamily.</text>
</comment>
<dbReference type="Pfam" id="PF18392">
    <property type="entry name" value="CSN7a_helixI"/>
    <property type="match status" value="1"/>
</dbReference>
<evidence type="ECO:0000313" key="8">
    <source>
        <dbReference type="EMBL" id="KAK2148582.1"/>
    </source>
</evidence>
<dbReference type="InterPro" id="IPR000717">
    <property type="entry name" value="PCI_dom"/>
</dbReference>
<evidence type="ECO:0000256" key="1">
    <source>
        <dbReference type="ARBA" id="ARBA00004123"/>
    </source>
</evidence>
<dbReference type="InterPro" id="IPR045237">
    <property type="entry name" value="COPS7/eIF3m"/>
</dbReference>
<accession>A0AAD9MWP9</accession>
<keyword evidence="5" id="KW-0736">Signalosome</keyword>
<sequence>MNPEKQSGLNDGQFAPYYKLLNLFAFGSYNDYKANKDQLPDLSPIQLKKLRHLTIVSLATKNKCLSYSLLLQELDITNVRELEKNQQLEVDYAIGRDIKPENVKEIIDVLSEWCNNCESVLSNIEAQVIKANQHKESQAKIKQQIEQEVCLRITDQLAPDFWVTLVNSHPNFEVAASCLESLETIRRTDIIVLLYICIVHTDVKDDTW</sequence>
<dbReference type="GO" id="GO:0005737">
    <property type="term" value="C:cytoplasm"/>
    <property type="evidence" value="ECO:0007669"/>
    <property type="project" value="UniProtKB-SubCell"/>
</dbReference>
<keyword evidence="6" id="KW-0539">Nucleus</keyword>
<evidence type="ECO:0000259" key="7">
    <source>
        <dbReference type="PROSITE" id="PS50250"/>
    </source>
</evidence>
<feature type="domain" description="PCI" evidence="7">
    <location>
        <begin position="1"/>
        <end position="114"/>
    </location>
</feature>
<dbReference type="Proteomes" id="UP001208570">
    <property type="component" value="Unassembled WGS sequence"/>
</dbReference>
<comment type="subcellular location">
    <subcellularLocation>
        <location evidence="2">Cytoplasm</location>
    </subcellularLocation>
    <subcellularLocation>
        <location evidence="1">Nucleus</location>
    </subcellularLocation>
</comment>
<proteinExistence type="inferred from homology"/>
<evidence type="ECO:0000256" key="5">
    <source>
        <dbReference type="ARBA" id="ARBA00022790"/>
    </source>
</evidence>
<name>A0AAD9MWP9_9ANNE</name>
<comment type="caution">
    <text evidence="8">The sequence shown here is derived from an EMBL/GenBank/DDBJ whole genome shotgun (WGS) entry which is preliminary data.</text>
</comment>
<protein>
    <recommendedName>
        <fullName evidence="7">PCI domain-containing protein</fullName>
    </recommendedName>
</protein>
<evidence type="ECO:0000256" key="6">
    <source>
        <dbReference type="ARBA" id="ARBA00023242"/>
    </source>
</evidence>
<evidence type="ECO:0000256" key="3">
    <source>
        <dbReference type="ARBA" id="ARBA00008482"/>
    </source>
</evidence>
<dbReference type="GO" id="GO:0008180">
    <property type="term" value="C:COP9 signalosome"/>
    <property type="evidence" value="ECO:0007669"/>
    <property type="project" value="UniProtKB-KW"/>
</dbReference>
<evidence type="ECO:0000256" key="2">
    <source>
        <dbReference type="ARBA" id="ARBA00004496"/>
    </source>
</evidence>
<keyword evidence="4" id="KW-0963">Cytoplasm</keyword>
<dbReference type="PROSITE" id="PS50250">
    <property type="entry name" value="PCI"/>
    <property type="match status" value="1"/>
</dbReference>
<reference evidence="8" key="1">
    <citation type="journal article" date="2023" name="Mol. Biol. Evol.">
        <title>Third-Generation Sequencing Reveals the Adaptive Role of the Epigenome in Three Deep-Sea Polychaetes.</title>
        <authorList>
            <person name="Perez M."/>
            <person name="Aroh O."/>
            <person name="Sun Y."/>
            <person name="Lan Y."/>
            <person name="Juniper S.K."/>
            <person name="Young C.R."/>
            <person name="Angers B."/>
            <person name="Qian P.Y."/>
        </authorList>
    </citation>
    <scope>NUCLEOTIDE SEQUENCE</scope>
    <source>
        <strain evidence="8">P08H-3</strain>
    </source>
</reference>
<organism evidence="8 9">
    <name type="scientific">Paralvinella palmiformis</name>
    <dbReference type="NCBI Taxonomy" id="53620"/>
    <lineage>
        <taxon>Eukaryota</taxon>
        <taxon>Metazoa</taxon>
        <taxon>Spiralia</taxon>
        <taxon>Lophotrochozoa</taxon>
        <taxon>Annelida</taxon>
        <taxon>Polychaeta</taxon>
        <taxon>Sedentaria</taxon>
        <taxon>Canalipalpata</taxon>
        <taxon>Terebellida</taxon>
        <taxon>Terebelliformia</taxon>
        <taxon>Alvinellidae</taxon>
        <taxon>Paralvinella</taxon>
    </lineage>
</organism>
<dbReference type="EMBL" id="JAODUP010000491">
    <property type="protein sequence ID" value="KAK2148582.1"/>
    <property type="molecule type" value="Genomic_DNA"/>
</dbReference>
<gene>
    <name evidence="8" type="ORF">LSH36_491g05048</name>
</gene>